<gene>
    <name evidence="2" type="ORF">QQX02_01935</name>
</gene>
<organism evidence="2 3">
    <name type="scientific">Demequina muriae</name>
    <dbReference type="NCBI Taxonomy" id="3051664"/>
    <lineage>
        <taxon>Bacteria</taxon>
        <taxon>Bacillati</taxon>
        <taxon>Actinomycetota</taxon>
        <taxon>Actinomycetes</taxon>
        <taxon>Micrococcales</taxon>
        <taxon>Demequinaceae</taxon>
        <taxon>Demequina</taxon>
    </lineage>
</organism>
<comment type="caution">
    <text evidence="2">The sequence shown here is derived from an EMBL/GenBank/DDBJ whole genome shotgun (WGS) entry which is preliminary data.</text>
</comment>
<dbReference type="RefSeq" id="WP_301140873.1">
    <property type="nucleotide sequence ID" value="NZ_JAUHQA010000001.1"/>
</dbReference>
<evidence type="ECO:0000313" key="2">
    <source>
        <dbReference type="EMBL" id="MDN4479686.1"/>
    </source>
</evidence>
<accession>A0ABT8GFH6</accession>
<name>A0ABT8GFH6_9MICO</name>
<proteinExistence type="predicted"/>
<feature type="transmembrane region" description="Helical" evidence="1">
    <location>
        <begin position="25"/>
        <end position="46"/>
    </location>
</feature>
<keyword evidence="1" id="KW-1133">Transmembrane helix</keyword>
<evidence type="ECO:0000256" key="1">
    <source>
        <dbReference type="SAM" id="Phobius"/>
    </source>
</evidence>
<sequence length="157" mass="17642">MATDSDHDAKVEQLRERYRELLEELRTIIPGSQVLFAFLLTAPFSARFEELDDFGRNVFVLVLLGVAAATVFFIAPAAFHRVSSHPYRHTRLRYAIRFAITGMVLLAASMSGAVFVVTRFIFHDVAWVGVATGAAVATLTAVLWYLLPLLRSRRTRE</sequence>
<protein>
    <submittedName>
        <fullName evidence="2">DUF6328 family protein</fullName>
    </submittedName>
</protein>
<reference evidence="2" key="1">
    <citation type="submission" date="2023-06" db="EMBL/GenBank/DDBJ databases">
        <title>Egi l300058.</title>
        <authorList>
            <person name="Gao L."/>
            <person name="Fang B.-Z."/>
            <person name="Li W.-J."/>
        </authorList>
    </citation>
    <scope>NUCLEOTIDE SEQUENCE</scope>
    <source>
        <strain evidence="2">EGI L300058</strain>
    </source>
</reference>
<evidence type="ECO:0000313" key="3">
    <source>
        <dbReference type="Proteomes" id="UP001172708"/>
    </source>
</evidence>
<dbReference type="InterPro" id="IPR046291">
    <property type="entry name" value="DUF6328"/>
</dbReference>
<feature type="transmembrane region" description="Helical" evidence="1">
    <location>
        <begin position="100"/>
        <end position="121"/>
    </location>
</feature>
<dbReference type="EMBL" id="JAUHQA010000001">
    <property type="protein sequence ID" value="MDN4479686.1"/>
    <property type="molecule type" value="Genomic_DNA"/>
</dbReference>
<feature type="transmembrane region" description="Helical" evidence="1">
    <location>
        <begin position="58"/>
        <end position="79"/>
    </location>
</feature>
<keyword evidence="3" id="KW-1185">Reference proteome</keyword>
<dbReference type="Pfam" id="PF19853">
    <property type="entry name" value="DUF6328"/>
    <property type="match status" value="1"/>
</dbReference>
<dbReference type="Proteomes" id="UP001172708">
    <property type="component" value="Unassembled WGS sequence"/>
</dbReference>
<keyword evidence="1" id="KW-0472">Membrane</keyword>
<keyword evidence="1" id="KW-0812">Transmembrane</keyword>
<feature type="transmembrane region" description="Helical" evidence="1">
    <location>
        <begin position="127"/>
        <end position="147"/>
    </location>
</feature>